<comment type="caution">
    <text evidence="9">The sequence shown here is derived from an EMBL/GenBank/DDBJ whole genome shotgun (WGS) entry which is preliminary data.</text>
</comment>
<keyword evidence="3" id="KW-0813">Transport</keyword>
<keyword evidence="5 8" id="KW-0812">Transmembrane</keyword>
<evidence type="ECO:0000256" key="2">
    <source>
        <dbReference type="ARBA" id="ARBA00009261"/>
    </source>
</evidence>
<dbReference type="AlphaFoldDB" id="A0A367LVM8"/>
<organism evidence="9 10">
    <name type="scientific">Pseudomonas aeruginosa</name>
    <dbReference type="NCBI Taxonomy" id="287"/>
    <lineage>
        <taxon>Bacteria</taxon>
        <taxon>Pseudomonadati</taxon>
        <taxon>Pseudomonadota</taxon>
        <taxon>Gammaproteobacteria</taxon>
        <taxon>Pseudomonadales</taxon>
        <taxon>Pseudomonadaceae</taxon>
        <taxon>Pseudomonas</taxon>
    </lineage>
</organism>
<keyword evidence="4" id="KW-1003">Cell membrane</keyword>
<sequence>MCIRDRSSSFFECTLAQVYKRSDGDGLYRGGPSYYIQHGLKLRSMAVLFAVLLLVTYGFAFNGLQSYTVTHSLQNAFGFAPQHTGIARAVLL</sequence>
<dbReference type="PANTHER" id="PTHR30330:SF1">
    <property type="entry name" value="AMINO-ACID CARRIER PROTEIN ALST"/>
    <property type="match status" value="1"/>
</dbReference>
<evidence type="ECO:0000313" key="9">
    <source>
        <dbReference type="EMBL" id="RCI69128.1"/>
    </source>
</evidence>
<feature type="non-terminal residue" evidence="9">
    <location>
        <position position="92"/>
    </location>
</feature>
<protein>
    <submittedName>
        <fullName evidence="9">Sodium:alanine symporter</fullName>
    </submittedName>
</protein>
<dbReference type="Proteomes" id="UP000253594">
    <property type="component" value="Unassembled WGS sequence"/>
</dbReference>
<evidence type="ECO:0000256" key="5">
    <source>
        <dbReference type="ARBA" id="ARBA00022692"/>
    </source>
</evidence>
<keyword evidence="6 8" id="KW-1133">Transmembrane helix</keyword>
<comment type="similarity">
    <text evidence="2">Belongs to the alanine or glycine:cation symporter (AGCS) (TC 2.A.25) family.</text>
</comment>
<feature type="transmembrane region" description="Helical" evidence="8">
    <location>
        <begin position="45"/>
        <end position="64"/>
    </location>
</feature>
<accession>A0A367LVM8</accession>
<dbReference type="EMBL" id="QORE01003402">
    <property type="protein sequence ID" value="RCI69128.1"/>
    <property type="molecule type" value="Genomic_DNA"/>
</dbReference>
<dbReference type="InterPro" id="IPR001463">
    <property type="entry name" value="Na/Ala_symport"/>
</dbReference>
<evidence type="ECO:0000256" key="4">
    <source>
        <dbReference type="ARBA" id="ARBA00022475"/>
    </source>
</evidence>
<evidence type="ECO:0000313" key="10">
    <source>
        <dbReference type="Proteomes" id="UP000253594"/>
    </source>
</evidence>
<feature type="non-terminal residue" evidence="9">
    <location>
        <position position="1"/>
    </location>
</feature>
<reference evidence="9 10" key="1">
    <citation type="submission" date="2018-07" db="EMBL/GenBank/DDBJ databases">
        <title>Mechanisms of high-level aminoglycoside resistance among Gram-negative pathogens in Brazil.</title>
        <authorList>
            <person name="Ballaben A.S."/>
            <person name="Darini A.L.C."/>
            <person name="Doi Y."/>
        </authorList>
    </citation>
    <scope>NUCLEOTIDE SEQUENCE [LARGE SCALE GENOMIC DNA]</scope>
    <source>
        <strain evidence="9 10">B2-305</strain>
    </source>
</reference>
<dbReference type="GO" id="GO:0005283">
    <property type="term" value="F:amino acid:sodium symporter activity"/>
    <property type="evidence" value="ECO:0007669"/>
    <property type="project" value="InterPro"/>
</dbReference>
<name>A0A367LVM8_PSEAI</name>
<evidence type="ECO:0000256" key="6">
    <source>
        <dbReference type="ARBA" id="ARBA00022989"/>
    </source>
</evidence>
<evidence type="ECO:0000256" key="3">
    <source>
        <dbReference type="ARBA" id="ARBA00022448"/>
    </source>
</evidence>
<dbReference type="Pfam" id="PF01235">
    <property type="entry name" value="Na_Ala_symp"/>
    <property type="match status" value="1"/>
</dbReference>
<comment type="subcellular location">
    <subcellularLocation>
        <location evidence="1">Cell membrane</location>
        <topology evidence="1">Multi-pass membrane protein</topology>
    </subcellularLocation>
</comment>
<dbReference type="GO" id="GO:0005886">
    <property type="term" value="C:plasma membrane"/>
    <property type="evidence" value="ECO:0007669"/>
    <property type="project" value="UniProtKB-SubCell"/>
</dbReference>
<evidence type="ECO:0000256" key="7">
    <source>
        <dbReference type="ARBA" id="ARBA00023136"/>
    </source>
</evidence>
<proteinExistence type="inferred from homology"/>
<gene>
    <name evidence="9" type="ORF">DT376_41610</name>
</gene>
<evidence type="ECO:0000256" key="8">
    <source>
        <dbReference type="SAM" id="Phobius"/>
    </source>
</evidence>
<keyword evidence="7 8" id="KW-0472">Membrane</keyword>
<dbReference type="PANTHER" id="PTHR30330">
    <property type="entry name" value="AGSS FAMILY TRANSPORTER, SODIUM-ALANINE"/>
    <property type="match status" value="1"/>
</dbReference>
<evidence type="ECO:0000256" key="1">
    <source>
        <dbReference type="ARBA" id="ARBA00004651"/>
    </source>
</evidence>